<dbReference type="Gene3D" id="3.40.190.290">
    <property type="match status" value="1"/>
</dbReference>
<organism evidence="6 7">
    <name type="scientific">Pseudonocardia eucalypti</name>
    <dbReference type="NCBI Taxonomy" id="648755"/>
    <lineage>
        <taxon>Bacteria</taxon>
        <taxon>Bacillati</taxon>
        <taxon>Actinomycetota</taxon>
        <taxon>Actinomycetes</taxon>
        <taxon>Pseudonocardiales</taxon>
        <taxon>Pseudonocardiaceae</taxon>
        <taxon>Pseudonocardia</taxon>
    </lineage>
</organism>
<sequence length="317" mass="33910">MHERLGEAEALAALAPRLRQFVAVARAEHLTRAADQIGVPQPTLSRAIARLEAELGITLFLRTGRSLRLTREGRALLQHADRALTELAVAARELAGDTHGMHGRVALGFLTTLGAEVVPRLLRDFHAEHPNIRFDLVQGGHTEVLDRLRDGAADLALTSPVRPEPGIVGQPLGEQELRLTVPAGHRLARHPDGVSTGVPLAEIAEEPFVGFLPGFGLRTTVDDFCRAAGFLPRLAFEGGDVETLRGLVSAGLGVSLLPSSPHPLPAGVVELAVTSPRATRVVGLLWMRGRALSPPVRALREFVQRAGPALLTTDAPR</sequence>
<dbReference type="PRINTS" id="PR00039">
    <property type="entry name" value="HTHLYSR"/>
</dbReference>
<keyword evidence="7" id="KW-1185">Reference proteome</keyword>
<comment type="caution">
    <text evidence="6">The sequence shown here is derived from an EMBL/GenBank/DDBJ whole genome shotgun (WGS) entry which is preliminary data.</text>
</comment>
<reference evidence="7" key="1">
    <citation type="journal article" date="2019" name="Int. J. Syst. Evol. Microbiol.">
        <title>The Global Catalogue of Microorganisms (GCM) 10K type strain sequencing project: providing services to taxonomists for standard genome sequencing and annotation.</title>
        <authorList>
            <consortium name="The Broad Institute Genomics Platform"/>
            <consortium name="The Broad Institute Genome Sequencing Center for Infectious Disease"/>
            <person name="Wu L."/>
            <person name="Ma J."/>
        </authorList>
    </citation>
    <scope>NUCLEOTIDE SEQUENCE [LARGE SCALE GENOMIC DNA]</scope>
    <source>
        <strain evidence="7">JCM 18303</strain>
    </source>
</reference>
<dbReference type="InterPro" id="IPR005119">
    <property type="entry name" value="LysR_subst-bd"/>
</dbReference>
<dbReference type="Proteomes" id="UP001428817">
    <property type="component" value="Unassembled WGS sequence"/>
</dbReference>
<evidence type="ECO:0000313" key="7">
    <source>
        <dbReference type="Proteomes" id="UP001428817"/>
    </source>
</evidence>
<protein>
    <submittedName>
        <fullName evidence="6">LysR family transcriptional regulator</fullName>
    </submittedName>
</protein>
<dbReference type="Pfam" id="PF00126">
    <property type="entry name" value="HTH_1"/>
    <property type="match status" value="1"/>
</dbReference>
<gene>
    <name evidence="6" type="ORF">GCM10023321_22580</name>
</gene>
<evidence type="ECO:0000256" key="4">
    <source>
        <dbReference type="ARBA" id="ARBA00023163"/>
    </source>
</evidence>
<dbReference type="InterPro" id="IPR036388">
    <property type="entry name" value="WH-like_DNA-bd_sf"/>
</dbReference>
<keyword evidence="3" id="KW-0238">DNA-binding</keyword>
<keyword evidence="4" id="KW-0804">Transcription</keyword>
<comment type="similarity">
    <text evidence="1">Belongs to the LysR transcriptional regulatory family.</text>
</comment>
<dbReference type="InterPro" id="IPR000847">
    <property type="entry name" value="LysR_HTH_N"/>
</dbReference>
<dbReference type="SUPFAM" id="SSF46785">
    <property type="entry name" value="Winged helix' DNA-binding domain"/>
    <property type="match status" value="1"/>
</dbReference>
<evidence type="ECO:0000256" key="1">
    <source>
        <dbReference type="ARBA" id="ARBA00009437"/>
    </source>
</evidence>
<dbReference type="PANTHER" id="PTHR30346">
    <property type="entry name" value="TRANSCRIPTIONAL DUAL REGULATOR HCAR-RELATED"/>
    <property type="match status" value="1"/>
</dbReference>
<dbReference type="PANTHER" id="PTHR30346:SF28">
    <property type="entry name" value="HTH-TYPE TRANSCRIPTIONAL REGULATOR CYNR"/>
    <property type="match status" value="1"/>
</dbReference>
<feature type="domain" description="HTH lysR-type" evidence="5">
    <location>
        <begin position="18"/>
        <end position="70"/>
    </location>
</feature>
<dbReference type="SUPFAM" id="SSF53850">
    <property type="entry name" value="Periplasmic binding protein-like II"/>
    <property type="match status" value="1"/>
</dbReference>
<dbReference type="RefSeq" id="WP_221498171.1">
    <property type="nucleotide sequence ID" value="NZ_BAABJP010000008.1"/>
</dbReference>
<dbReference type="Pfam" id="PF03466">
    <property type="entry name" value="LysR_substrate"/>
    <property type="match status" value="1"/>
</dbReference>
<dbReference type="Gene3D" id="1.10.10.10">
    <property type="entry name" value="Winged helix-like DNA-binding domain superfamily/Winged helix DNA-binding domain"/>
    <property type="match status" value="1"/>
</dbReference>
<name>A0ABP9Q2I9_9PSEU</name>
<dbReference type="EMBL" id="BAABJP010000008">
    <property type="protein sequence ID" value="GAA5153010.1"/>
    <property type="molecule type" value="Genomic_DNA"/>
</dbReference>
<accession>A0ABP9Q2I9</accession>
<keyword evidence="2" id="KW-0805">Transcription regulation</keyword>
<evidence type="ECO:0000256" key="2">
    <source>
        <dbReference type="ARBA" id="ARBA00023015"/>
    </source>
</evidence>
<dbReference type="InterPro" id="IPR036390">
    <property type="entry name" value="WH_DNA-bd_sf"/>
</dbReference>
<evidence type="ECO:0000256" key="3">
    <source>
        <dbReference type="ARBA" id="ARBA00023125"/>
    </source>
</evidence>
<evidence type="ECO:0000313" key="6">
    <source>
        <dbReference type="EMBL" id="GAA5153010.1"/>
    </source>
</evidence>
<evidence type="ECO:0000259" key="5">
    <source>
        <dbReference type="PROSITE" id="PS50931"/>
    </source>
</evidence>
<proteinExistence type="inferred from homology"/>
<dbReference type="CDD" id="cd08434">
    <property type="entry name" value="PBP2_GltC_like"/>
    <property type="match status" value="1"/>
</dbReference>
<dbReference type="PROSITE" id="PS50931">
    <property type="entry name" value="HTH_LYSR"/>
    <property type="match status" value="1"/>
</dbReference>